<dbReference type="EMBL" id="JAUSWN010000002">
    <property type="protein sequence ID" value="MDQ0478681.1"/>
    <property type="molecule type" value="Genomic_DNA"/>
</dbReference>
<feature type="transmembrane region" description="Helical" evidence="1">
    <location>
        <begin position="120"/>
        <end position="138"/>
    </location>
</feature>
<keyword evidence="3" id="KW-1185">Reference proteome</keyword>
<name>A0ABU0JNM6_HATLI</name>
<dbReference type="PANTHER" id="PTHR34821:SF3">
    <property type="entry name" value="MEMBRANE PROTEIN"/>
    <property type="match status" value="1"/>
</dbReference>
<feature type="transmembrane region" description="Helical" evidence="1">
    <location>
        <begin position="33"/>
        <end position="51"/>
    </location>
</feature>
<keyword evidence="1" id="KW-0812">Transmembrane</keyword>
<feature type="transmembrane region" description="Helical" evidence="1">
    <location>
        <begin position="63"/>
        <end position="84"/>
    </location>
</feature>
<dbReference type="RefSeq" id="WP_307354912.1">
    <property type="nucleotide sequence ID" value="NZ_BAAACJ010000008.1"/>
</dbReference>
<sequence length="141" mass="15282">MGIIFSILAGFLMSIQGVFNTNASKKIGLWETNLIVQGVALVSTLILFYFFRNGSFKEISSLNKLYLTGGIIGTLITITVMLGINKLGPTCSISIILIAQLLTAAIIDALALFNTEKIAFGINKYIGIIMMLIGIIIFKCK</sequence>
<accession>A0ABU0JNM6</accession>
<organism evidence="2 3">
    <name type="scientific">Hathewaya limosa</name>
    <name type="common">Clostridium limosum</name>
    <dbReference type="NCBI Taxonomy" id="1536"/>
    <lineage>
        <taxon>Bacteria</taxon>
        <taxon>Bacillati</taxon>
        <taxon>Bacillota</taxon>
        <taxon>Clostridia</taxon>
        <taxon>Eubacteriales</taxon>
        <taxon>Clostridiaceae</taxon>
        <taxon>Hathewaya</taxon>
    </lineage>
</organism>
<protein>
    <submittedName>
        <fullName evidence="2">Transporter family-2 protein</fullName>
    </submittedName>
</protein>
<proteinExistence type="predicted"/>
<evidence type="ECO:0000313" key="2">
    <source>
        <dbReference type="EMBL" id="MDQ0478681.1"/>
    </source>
</evidence>
<reference evidence="2 3" key="1">
    <citation type="submission" date="2023-07" db="EMBL/GenBank/DDBJ databases">
        <title>Genomic Encyclopedia of Type Strains, Phase IV (KMG-IV): sequencing the most valuable type-strain genomes for metagenomic binning, comparative biology and taxonomic classification.</title>
        <authorList>
            <person name="Goeker M."/>
        </authorList>
    </citation>
    <scope>NUCLEOTIDE SEQUENCE [LARGE SCALE GENOMIC DNA]</scope>
    <source>
        <strain evidence="2 3">DSM 1400</strain>
    </source>
</reference>
<gene>
    <name evidence="2" type="ORF">QOZ93_000390</name>
</gene>
<feature type="transmembrane region" description="Helical" evidence="1">
    <location>
        <begin position="90"/>
        <end position="113"/>
    </location>
</feature>
<comment type="caution">
    <text evidence="2">The sequence shown here is derived from an EMBL/GenBank/DDBJ whole genome shotgun (WGS) entry which is preliminary data.</text>
</comment>
<evidence type="ECO:0000256" key="1">
    <source>
        <dbReference type="SAM" id="Phobius"/>
    </source>
</evidence>
<dbReference type="Pfam" id="PF04657">
    <property type="entry name" value="DMT_YdcZ"/>
    <property type="match status" value="1"/>
</dbReference>
<dbReference type="InterPro" id="IPR006750">
    <property type="entry name" value="YdcZ"/>
</dbReference>
<keyword evidence="1" id="KW-0472">Membrane</keyword>
<evidence type="ECO:0000313" key="3">
    <source>
        <dbReference type="Proteomes" id="UP001224418"/>
    </source>
</evidence>
<keyword evidence="1" id="KW-1133">Transmembrane helix</keyword>
<dbReference type="Proteomes" id="UP001224418">
    <property type="component" value="Unassembled WGS sequence"/>
</dbReference>
<dbReference type="PANTHER" id="PTHR34821">
    <property type="entry name" value="INNER MEMBRANE PROTEIN YDCZ"/>
    <property type="match status" value="1"/>
</dbReference>